<dbReference type="AlphaFoldDB" id="A0A3M7QV60"/>
<gene>
    <name evidence="1" type="ORF">BpHYR1_000413</name>
</gene>
<keyword evidence="2" id="KW-1185">Reference proteome</keyword>
<reference evidence="1 2" key="1">
    <citation type="journal article" date="2018" name="Sci. Rep.">
        <title>Genomic signatures of local adaptation to the degree of environmental predictability in rotifers.</title>
        <authorList>
            <person name="Franch-Gras L."/>
            <person name="Hahn C."/>
            <person name="Garcia-Roger E.M."/>
            <person name="Carmona M.J."/>
            <person name="Serra M."/>
            <person name="Gomez A."/>
        </authorList>
    </citation>
    <scope>NUCLEOTIDE SEQUENCE [LARGE SCALE GENOMIC DNA]</scope>
    <source>
        <strain evidence="1">HYR1</strain>
    </source>
</reference>
<proteinExistence type="predicted"/>
<name>A0A3M7QV60_BRAPC</name>
<accession>A0A3M7QV60</accession>
<comment type="caution">
    <text evidence="1">The sequence shown here is derived from an EMBL/GenBank/DDBJ whole genome shotgun (WGS) entry which is preliminary data.</text>
</comment>
<evidence type="ECO:0000313" key="1">
    <source>
        <dbReference type="EMBL" id="RNA14878.1"/>
    </source>
</evidence>
<dbReference type="EMBL" id="REGN01005096">
    <property type="protein sequence ID" value="RNA14878.1"/>
    <property type="molecule type" value="Genomic_DNA"/>
</dbReference>
<sequence>MSLKSSNYVKNYNQTVIRGFKLPNLKINFDYLDMIDNHFNFVFLIKTKFNFELISNNNISYYFDKRLLIGQILGDPSFFRRDDLIKLSDKLVRYTFVMERKLSTQKISRKLQNFNSSK</sequence>
<organism evidence="1 2">
    <name type="scientific">Brachionus plicatilis</name>
    <name type="common">Marine rotifer</name>
    <name type="synonym">Brachionus muelleri</name>
    <dbReference type="NCBI Taxonomy" id="10195"/>
    <lineage>
        <taxon>Eukaryota</taxon>
        <taxon>Metazoa</taxon>
        <taxon>Spiralia</taxon>
        <taxon>Gnathifera</taxon>
        <taxon>Rotifera</taxon>
        <taxon>Eurotatoria</taxon>
        <taxon>Monogononta</taxon>
        <taxon>Pseudotrocha</taxon>
        <taxon>Ploima</taxon>
        <taxon>Brachionidae</taxon>
        <taxon>Brachionus</taxon>
    </lineage>
</organism>
<evidence type="ECO:0000313" key="2">
    <source>
        <dbReference type="Proteomes" id="UP000276133"/>
    </source>
</evidence>
<protein>
    <submittedName>
        <fullName evidence="1">Uncharacterized protein</fullName>
    </submittedName>
</protein>
<dbReference type="Proteomes" id="UP000276133">
    <property type="component" value="Unassembled WGS sequence"/>
</dbReference>